<dbReference type="Proteomes" id="UP000053815">
    <property type="component" value="Unassembled WGS sequence"/>
</dbReference>
<organism evidence="3">
    <name type="scientific">Mucor ambiguus</name>
    <dbReference type="NCBI Taxonomy" id="91626"/>
    <lineage>
        <taxon>Eukaryota</taxon>
        <taxon>Fungi</taxon>
        <taxon>Fungi incertae sedis</taxon>
        <taxon>Mucoromycota</taxon>
        <taxon>Mucoromycotina</taxon>
        <taxon>Mucoromycetes</taxon>
        <taxon>Mucorales</taxon>
        <taxon>Mucorineae</taxon>
        <taxon>Mucoraceae</taxon>
        <taxon>Mucor</taxon>
    </lineage>
</organism>
<accession>A0A0C9M2Z6</accession>
<evidence type="ECO:0000256" key="2">
    <source>
        <dbReference type="SAM" id="SignalP"/>
    </source>
</evidence>
<reference evidence="3" key="1">
    <citation type="submission" date="2014-09" db="EMBL/GenBank/DDBJ databases">
        <title>Draft genome sequence of an oleaginous Mucoromycotina fungus Mucor ambiguus NBRC6742.</title>
        <authorList>
            <person name="Takeda I."/>
            <person name="Yamane N."/>
            <person name="Morita T."/>
            <person name="Tamano K."/>
            <person name="Machida M."/>
            <person name="Baker S."/>
            <person name="Koike H."/>
        </authorList>
    </citation>
    <scope>NUCLEOTIDE SEQUENCE</scope>
    <source>
        <strain evidence="3">NBRC 6742</strain>
    </source>
</reference>
<evidence type="ECO:0000313" key="3">
    <source>
        <dbReference type="EMBL" id="GAN03211.1"/>
    </source>
</evidence>
<feature type="compositionally biased region" description="Low complexity" evidence="1">
    <location>
        <begin position="343"/>
        <end position="356"/>
    </location>
</feature>
<dbReference type="EMBL" id="DF836325">
    <property type="protein sequence ID" value="GAN03211.1"/>
    <property type="molecule type" value="Genomic_DNA"/>
</dbReference>
<evidence type="ECO:0000313" key="4">
    <source>
        <dbReference type="Proteomes" id="UP000053815"/>
    </source>
</evidence>
<dbReference type="AlphaFoldDB" id="A0A0C9M2Z6"/>
<gene>
    <name evidence="3" type="ORF">MAM1_0036d02662</name>
</gene>
<feature type="region of interest" description="Disordered" evidence="1">
    <location>
        <begin position="343"/>
        <end position="384"/>
    </location>
</feature>
<evidence type="ECO:0000256" key="1">
    <source>
        <dbReference type="SAM" id="MobiDB-lite"/>
    </source>
</evidence>
<protein>
    <submittedName>
        <fullName evidence="3">Uncharacterized protein</fullName>
    </submittedName>
</protein>
<sequence length="384" mass="39768">MVNVTTFMVATTAMLLGINALDVKAAEQIKMGLEDAQVIPASASAHAAAAASSSVSDVYKAAVESVLVQAAVVKAENNKNGETRMAADSIFNDIIADFGKFIDSLLHPSIDLPSVDLPDVALPSVELPSVNVGLGVSVGDASSVSSVIKPTPKPTPKASLKHNKRAIYDMDGSYSESSASISETSNEYSAQDFPAASASASASAAYYMPHAASVKAVLKARRSEAYASASSAWASASASASASAEEAAISAAPEMWDQVMVRRSADADVSEEEDQIYSKAQFGFDLGDLIGDRIKDEIGKKIQSEIGKNIQSEIGKNIASAIKSIPKTSIDFDALRSSLLKQFSSGSSNSAEESSSVKLPSISLPAPSANKTPSPAPTTSASKH</sequence>
<keyword evidence="4" id="KW-1185">Reference proteome</keyword>
<feature type="signal peptide" evidence="2">
    <location>
        <begin position="1"/>
        <end position="20"/>
    </location>
</feature>
<keyword evidence="2" id="KW-0732">Signal</keyword>
<dbReference type="OrthoDB" id="2279919at2759"/>
<name>A0A0C9M2Z6_9FUNG</name>
<feature type="compositionally biased region" description="Polar residues" evidence="1">
    <location>
        <begin position="369"/>
        <end position="384"/>
    </location>
</feature>
<proteinExistence type="predicted"/>
<feature type="chain" id="PRO_5002214935" evidence="2">
    <location>
        <begin position="21"/>
        <end position="384"/>
    </location>
</feature>